<proteinExistence type="inferred from homology"/>
<evidence type="ECO:0000256" key="1">
    <source>
        <dbReference type="ARBA" id="ARBA00006379"/>
    </source>
</evidence>
<keyword evidence="6 10" id="KW-0175">Coiled coil</keyword>
<protein>
    <recommendedName>
        <fullName evidence="9">Kinetochore protein SPC25</fullName>
    </recommendedName>
</protein>
<dbReference type="Proteomes" id="UP001050691">
    <property type="component" value="Unassembled WGS sequence"/>
</dbReference>
<dbReference type="GO" id="GO:0007059">
    <property type="term" value="P:chromosome segregation"/>
    <property type="evidence" value="ECO:0007669"/>
    <property type="project" value="InterPro"/>
</dbReference>
<evidence type="ECO:0000256" key="10">
    <source>
        <dbReference type="SAM" id="Coils"/>
    </source>
</evidence>
<evidence type="ECO:0000313" key="12">
    <source>
        <dbReference type="EMBL" id="GJJ13816.1"/>
    </source>
</evidence>
<organism evidence="12 13">
    <name type="scientific">Clathrus columnatus</name>
    <dbReference type="NCBI Taxonomy" id="1419009"/>
    <lineage>
        <taxon>Eukaryota</taxon>
        <taxon>Fungi</taxon>
        <taxon>Dikarya</taxon>
        <taxon>Basidiomycota</taxon>
        <taxon>Agaricomycotina</taxon>
        <taxon>Agaricomycetes</taxon>
        <taxon>Phallomycetidae</taxon>
        <taxon>Phallales</taxon>
        <taxon>Clathraceae</taxon>
        <taxon>Clathrus</taxon>
    </lineage>
</organism>
<evidence type="ECO:0000259" key="11">
    <source>
        <dbReference type="Pfam" id="PF08234"/>
    </source>
</evidence>
<evidence type="ECO:0000256" key="9">
    <source>
        <dbReference type="RuleBase" id="RU367150"/>
    </source>
</evidence>
<evidence type="ECO:0000256" key="3">
    <source>
        <dbReference type="ARBA" id="ARBA00022618"/>
    </source>
</evidence>
<keyword evidence="13" id="KW-1185">Reference proteome</keyword>
<comment type="similarity">
    <text evidence="1 9">Belongs to the SPC25 family.</text>
</comment>
<evidence type="ECO:0000256" key="2">
    <source>
        <dbReference type="ARBA" id="ARBA00022454"/>
    </source>
</evidence>
<dbReference type="InterPro" id="IPR045143">
    <property type="entry name" value="Spc25"/>
</dbReference>
<dbReference type="CDD" id="cd23784">
    <property type="entry name" value="RWD_Spc25"/>
    <property type="match status" value="1"/>
</dbReference>
<comment type="subunit">
    <text evidence="9">Component of the NDC80 complex.</text>
</comment>
<comment type="caution">
    <text evidence="12">The sequence shown here is derived from an EMBL/GenBank/DDBJ whole genome shotgun (WGS) entry which is preliminary data.</text>
</comment>
<feature type="coiled-coil region" evidence="10">
    <location>
        <begin position="63"/>
        <end position="118"/>
    </location>
</feature>
<dbReference type="InterPro" id="IPR013255">
    <property type="entry name" value="Spc25_C"/>
</dbReference>
<accession>A0AAV5AGQ4</accession>
<dbReference type="PANTHER" id="PTHR14281:SF0">
    <property type="entry name" value="KINETOCHORE PROTEIN SPC25"/>
    <property type="match status" value="1"/>
</dbReference>
<reference evidence="12" key="1">
    <citation type="submission" date="2021-10" db="EMBL/GenBank/DDBJ databases">
        <title>De novo Genome Assembly of Clathrus columnatus (Basidiomycota, Fungi) Using Illumina and Nanopore Sequence Data.</title>
        <authorList>
            <person name="Ogiso-Tanaka E."/>
            <person name="Itagaki H."/>
            <person name="Hosoya T."/>
            <person name="Hosaka K."/>
        </authorList>
    </citation>
    <scope>NUCLEOTIDE SEQUENCE</scope>
    <source>
        <strain evidence="12">MO-923</strain>
    </source>
</reference>
<keyword evidence="3 9" id="KW-0132">Cell division</keyword>
<dbReference type="Gene3D" id="3.30.457.50">
    <property type="entry name" value="Chromosome segregation protein Spc25"/>
    <property type="match status" value="1"/>
</dbReference>
<evidence type="ECO:0000256" key="7">
    <source>
        <dbReference type="ARBA" id="ARBA00023306"/>
    </source>
</evidence>
<sequence>MQTTTRLQHISLAEILASPQPTIDLRLEEFEKSSQRFLKAVANYTTRAIEEIAQRKDADASRVQKDNERKKALELEIAECKEKEVKLLNDLEKEQTERKDSESSVNTLKRQLALIKEKCGKVDLEIEQVKASVAALRKERKKESTILEKQASHQKPELKALENALHMTVEGVQKDILLVRFTHLDPSDEERDFSIVIDISTPMYKVPTCSPVIASLPLLVDELNETREFFKFIKKVRKAFVDLVQMQS</sequence>
<dbReference type="Pfam" id="PF08234">
    <property type="entry name" value="Spindle_Spc25"/>
    <property type="match status" value="1"/>
</dbReference>
<evidence type="ECO:0000256" key="8">
    <source>
        <dbReference type="ARBA" id="ARBA00023328"/>
    </source>
</evidence>
<dbReference type="GO" id="GO:0031262">
    <property type="term" value="C:Ndc80 complex"/>
    <property type="evidence" value="ECO:0007669"/>
    <property type="project" value="InterPro"/>
</dbReference>
<comment type="function">
    <text evidence="9">Acts as a component of the essential kinetochore-associated NDC80 complex, which is required for chromosome segregation and spindle checkpoint activity.</text>
</comment>
<evidence type="ECO:0000313" key="13">
    <source>
        <dbReference type="Proteomes" id="UP001050691"/>
    </source>
</evidence>
<keyword evidence="4 9" id="KW-0498">Mitosis</keyword>
<name>A0AAV5AGQ4_9AGAM</name>
<evidence type="ECO:0000256" key="4">
    <source>
        <dbReference type="ARBA" id="ARBA00022776"/>
    </source>
</evidence>
<comment type="subcellular location">
    <subcellularLocation>
        <location evidence="9">Nucleus</location>
    </subcellularLocation>
    <subcellularLocation>
        <location evidence="9">Chromosome</location>
        <location evidence="9">Centromere</location>
        <location evidence="9">Kinetochore</location>
    </subcellularLocation>
</comment>
<gene>
    <name evidence="12" type="ORF">Clacol_008073</name>
</gene>
<dbReference type="GO" id="GO:0005634">
    <property type="term" value="C:nucleus"/>
    <property type="evidence" value="ECO:0007669"/>
    <property type="project" value="UniProtKB-SubCell"/>
</dbReference>
<dbReference type="GO" id="GO:0051301">
    <property type="term" value="P:cell division"/>
    <property type="evidence" value="ECO:0007669"/>
    <property type="project" value="UniProtKB-UniRule"/>
</dbReference>
<keyword evidence="7 9" id="KW-0131">Cell cycle</keyword>
<keyword evidence="5 9" id="KW-0995">Kinetochore</keyword>
<dbReference type="PANTHER" id="PTHR14281">
    <property type="entry name" value="KINETOCHORE PROTEIN SPC25-RELATED"/>
    <property type="match status" value="1"/>
</dbReference>
<evidence type="ECO:0000256" key="5">
    <source>
        <dbReference type="ARBA" id="ARBA00022838"/>
    </source>
</evidence>
<evidence type="ECO:0000256" key="6">
    <source>
        <dbReference type="ARBA" id="ARBA00023054"/>
    </source>
</evidence>
<keyword evidence="8 9" id="KW-0137">Centromere</keyword>
<feature type="domain" description="Chromosome segregation protein Spc25 C-terminal" evidence="11">
    <location>
        <begin position="172"/>
        <end position="241"/>
    </location>
</feature>
<keyword evidence="2 9" id="KW-0158">Chromosome</keyword>
<keyword evidence="9" id="KW-0539">Nucleus</keyword>
<dbReference type="AlphaFoldDB" id="A0AAV5AGQ4"/>
<dbReference type="EMBL" id="BPWL01000009">
    <property type="protein sequence ID" value="GJJ13816.1"/>
    <property type="molecule type" value="Genomic_DNA"/>
</dbReference>